<dbReference type="HOGENOM" id="CLU_1875379_0_0_1"/>
<evidence type="ECO:0000313" key="4">
    <source>
        <dbReference type="EMBL" id="EME48791.1"/>
    </source>
</evidence>
<feature type="transmembrane region" description="Helical" evidence="2">
    <location>
        <begin position="12"/>
        <end position="30"/>
    </location>
</feature>
<dbReference type="SUPFAM" id="SSF49503">
    <property type="entry name" value="Cupredoxins"/>
    <property type="match status" value="1"/>
</dbReference>
<keyword evidence="2" id="KW-1133">Transmembrane helix</keyword>
<dbReference type="OrthoDB" id="3645735at2759"/>
<reference evidence="4 5" key="2">
    <citation type="journal article" date="2012" name="PLoS Pathog.">
        <title>Diverse lifestyles and strategies of plant pathogenesis encoded in the genomes of eighteen Dothideomycetes fungi.</title>
        <authorList>
            <person name="Ohm R.A."/>
            <person name="Feau N."/>
            <person name="Henrissat B."/>
            <person name="Schoch C.L."/>
            <person name="Horwitz B.A."/>
            <person name="Barry K.W."/>
            <person name="Condon B.J."/>
            <person name="Copeland A.C."/>
            <person name="Dhillon B."/>
            <person name="Glaser F."/>
            <person name="Hesse C.N."/>
            <person name="Kosti I."/>
            <person name="LaButti K."/>
            <person name="Lindquist E.A."/>
            <person name="Lucas S."/>
            <person name="Salamov A.A."/>
            <person name="Bradshaw R.E."/>
            <person name="Ciuffetti L."/>
            <person name="Hamelin R.C."/>
            <person name="Kema G.H.J."/>
            <person name="Lawrence C."/>
            <person name="Scott J.A."/>
            <person name="Spatafora J.W."/>
            <person name="Turgeon B.G."/>
            <person name="de Wit P.J.G.M."/>
            <person name="Zhong S."/>
            <person name="Goodwin S.B."/>
            <person name="Grigoriev I.V."/>
        </authorList>
    </citation>
    <scope>NUCLEOTIDE SEQUENCE [LARGE SCALE GENOMIC DNA]</scope>
    <source>
        <strain evidence="5">NZE10 / CBS 128990</strain>
    </source>
</reference>
<dbReference type="Pfam" id="PF07732">
    <property type="entry name" value="Cu-oxidase_3"/>
    <property type="match status" value="1"/>
</dbReference>
<proteinExistence type="inferred from homology"/>
<comment type="similarity">
    <text evidence="1">Belongs to the multicopper oxidase family.</text>
</comment>
<dbReference type="Proteomes" id="UP000016933">
    <property type="component" value="Unassembled WGS sequence"/>
</dbReference>
<dbReference type="EMBL" id="KB446535">
    <property type="protein sequence ID" value="EME48791.1"/>
    <property type="molecule type" value="Genomic_DNA"/>
</dbReference>
<protein>
    <recommendedName>
        <fullName evidence="3">Plastocyanin-like domain-containing protein</fullName>
    </recommendedName>
</protein>
<evidence type="ECO:0000256" key="2">
    <source>
        <dbReference type="SAM" id="Phobius"/>
    </source>
</evidence>
<evidence type="ECO:0000313" key="5">
    <source>
        <dbReference type="Proteomes" id="UP000016933"/>
    </source>
</evidence>
<gene>
    <name evidence="4" type="ORF">DOTSEDRAFT_49194</name>
</gene>
<keyword evidence="2" id="KW-0812">Transmembrane</keyword>
<dbReference type="Gene3D" id="2.60.40.420">
    <property type="entry name" value="Cupredoxins - blue copper proteins"/>
    <property type="match status" value="1"/>
</dbReference>
<evidence type="ECO:0000259" key="3">
    <source>
        <dbReference type="Pfam" id="PF07732"/>
    </source>
</evidence>
<feature type="domain" description="Plastocyanin-like" evidence="3">
    <location>
        <begin position="93"/>
        <end position="133"/>
    </location>
</feature>
<dbReference type="InterPro" id="IPR008972">
    <property type="entry name" value="Cupredoxin"/>
</dbReference>
<accession>N1PZ32</accession>
<sequence>MERTKSQKKWWICLFFAGVLTTGALLFFLYPKFEFARTWAADTLYAGAGPKIAVDAGHGPVAWPETEAPEAEAPDAEALDDLSVRLHPEQQSWRWPDGAAKELYSINDDFPGPRVEVQSGDQVVVQGWNELHNQDV</sequence>
<reference evidence="5" key="1">
    <citation type="journal article" date="2012" name="PLoS Genet.">
        <title>The genomes of the fungal plant pathogens Cladosporium fulvum and Dothistroma septosporum reveal adaptation to different hosts and lifestyles but also signatures of common ancestry.</title>
        <authorList>
            <person name="de Wit P.J.G.M."/>
            <person name="van der Burgt A."/>
            <person name="Oekmen B."/>
            <person name="Stergiopoulos I."/>
            <person name="Abd-Elsalam K.A."/>
            <person name="Aerts A.L."/>
            <person name="Bahkali A.H."/>
            <person name="Beenen H.G."/>
            <person name="Chettri P."/>
            <person name="Cox M.P."/>
            <person name="Datema E."/>
            <person name="de Vries R.P."/>
            <person name="Dhillon B."/>
            <person name="Ganley A.R."/>
            <person name="Griffiths S.A."/>
            <person name="Guo Y."/>
            <person name="Hamelin R.C."/>
            <person name="Henrissat B."/>
            <person name="Kabir M.S."/>
            <person name="Jashni M.K."/>
            <person name="Kema G."/>
            <person name="Klaubauf S."/>
            <person name="Lapidus A."/>
            <person name="Levasseur A."/>
            <person name="Lindquist E."/>
            <person name="Mehrabi R."/>
            <person name="Ohm R.A."/>
            <person name="Owen T.J."/>
            <person name="Salamov A."/>
            <person name="Schwelm A."/>
            <person name="Schijlen E."/>
            <person name="Sun H."/>
            <person name="van den Burg H.A."/>
            <person name="van Ham R.C.H.J."/>
            <person name="Zhang S."/>
            <person name="Goodwin S.B."/>
            <person name="Grigoriev I.V."/>
            <person name="Collemare J."/>
            <person name="Bradshaw R.E."/>
        </authorList>
    </citation>
    <scope>NUCLEOTIDE SEQUENCE [LARGE SCALE GENOMIC DNA]</scope>
    <source>
        <strain evidence="5">NZE10 / CBS 128990</strain>
    </source>
</reference>
<evidence type="ECO:0000256" key="1">
    <source>
        <dbReference type="ARBA" id="ARBA00010609"/>
    </source>
</evidence>
<dbReference type="InterPro" id="IPR011707">
    <property type="entry name" value="Cu-oxidase-like_N"/>
</dbReference>
<name>N1PZ32_DOTSN</name>
<dbReference type="AlphaFoldDB" id="N1PZ32"/>
<keyword evidence="2" id="KW-0472">Membrane</keyword>
<keyword evidence="5" id="KW-1185">Reference proteome</keyword>
<dbReference type="GO" id="GO:0005507">
    <property type="term" value="F:copper ion binding"/>
    <property type="evidence" value="ECO:0007669"/>
    <property type="project" value="InterPro"/>
</dbReference>
<organism evidence="4 5">
    <name type="scientific">Dothistroma septosporum (strain NZE10 / CBS 128990)</name>
    <name type="common">Red band needle blight fungus</name>
    <name type="synonym">Mycosphaerella pini</name>
    <dbReference type="NCBI Taxonomy" id="675120"/>
    <lineage>
        <taxon>Eukaryota</taxon>
        <taxon>Fungi</taxon>
        <taxon>Dikarya</taxon>
        <taxon>Ascomycota</taxon>
        <taxon>Pezizomycotina</taxon>
        <taxon>Dothideomycetes</taxon>
        <taxon>Dothideomycetidae</taxon>
        <taxon>Mycosphaerellales</taxon>
        <taxon>Mycosphaerellaceae</taxon>
        <taxon>Dothistroma</taxon>
    </lineage>
</organism>